<evidence type="ECO:0000259" key="2">
    <source>
        <dbReference type="Pfam" id="PF05699"/>
    </source>
</evidence>
<keyword evidence="4" id="KW-1185">Reference proteome</keyword>
<dbReference type="PANTHER" id="PTHR45749">
    <property type="match status" value="1"/>
</dbReference>
<keyword evidence="1" id="KW-0812">Transmembrane</keyword>
<protein>
    <recommendedName>
        <fullName evidence="2">HAT C-terminal dimerisation domain-containing protein</fullName>
    </recommendedName>
</protein>
<dbReference type="Pfam" id="PF05699">
    <property type="entry name" value="Dimer_Tnp_hAT"/>
    <property type="match status" value="1"/>
</dbReference>
<accession>A0AAW1M4B4</accession>
<keyword evidence="1" id="KW-1133">Transmembrane helix</keyword>
<organism evidence="3 4">
    <name type="scientific">Saponaria officinalis</name>
    <name type="common">Common soapwort</name>
    <name type="synonym">Lychnis saponaria</name>
    <dbReference type="NCBI Taxonomy" id="3572"/>
    <lineage>
        <taxon>Eukaryota</taxon>
        <taxon>Viridiplantae</taxon>
        <taxon>Streptophyta</taxon>
        <taxon>Embryophyta</taxon>
        <taxon>Tracheophyta</taxon>
        <taxon>Spermatophyta</taxon>
        <taxon>Magnoliopsida</taxon>
        <taxon>eudicotyledons</taxon>
        <taxon>Gunneridae</taxon>
        <taxon>Pentapetalae</taxon>
        <taxon>Caryophyllales</taxon>
        <taxon>Caryophyllaceae</taxon>
        <taxon>Caryophylleae</taxon>
        <taxon>Saponaria</taxon>
    </lineage>
</organism>
<dbReference type="SUPFAM" id="SSF53098">
    <property type="entry name" value="Ribonuclease H-like"/>
    <property type="match status" value="1"/>
</dbReference>
<evidence type="ECO:0000313" key="3">
    <source>
        <dbReference type="EMBL" id="KAK9740417.1"/>
    </source>
</evidence>
<keyword evidence="1" id="KW-0472">Membrane</keyword>
<feature type="transmembrane region" description="Helical" evidence="1">
    <location>
        <begin position="15"/>
        <end position="33"/>
    </location>
</feature>
<dbReference type="AlphaFoldDB" id="A0AAW1M4B4"/>
<evidence type="ECO:0000313" key="4">
    <source>
        <dbReference type="Proteomes" id="UP001443914"/>
    </source>
</evidence>
<dbReference type="InterPro" id="IPR012337">
    <property type="entry name" value="RNaseH-like_sf"/>
</dbReference>
<dbReference type="EMBL" id="JBDFQZ010000003">
    <property type="protein sequence ID" value="KAK9740417.1"/>
    <property type="molecule type" value="Genomic_DNA"/>
</dbReference>
<evidence type="ECO:0000256" key="1">
    <source>
        <dbReference type="SAM" id="Phobius"/>
    </source>
</evidence>
<reference evidence="3" key="1">
    <citation type="submission" date="2024-03" db="EMBL/GenBank/DDBJ databases">
        <title>WGS assembly of Saponaria officinalis var. Norfolk2.</title>
        <authorList>
            <person name="Jenkins J."/>
            <person name="Shu S."/>
            <person name="Grimwood J."/>
            <person name="Barry K."/>
            <person name="Goodstein D."/>
            <person name="Schmutz J."/>
            <person name="Leebens-Mack J."/>
            <person name="Osbourn A."/>
        </authorList>
    </citation>
    <scope>NUCLEOTIDE SEQUENCE [LARGE SCALE GENOMIC DNA]</scope>
    <source>
        <strain evidence="3">JIC</strain>
    </source>
</reference>
<comment type="caution">
    <text evidence="3">The sequence shown here is derived from an EMBL/GenBank/DDBJ whole genome shotgun (WGS) entry which is preliminary data.</text>
</comment>
<gene>
    <name evidence="3" type="ORF">RND81_03G033600</name>
</gene>
<dbReference type="InterPro" id="IPR008906">
    <property type="entry name" value="HATC_C_dom"/>
</dbReference>
<name>A0AAW1M4B4_SAPOF</name>
<proteinExistence type="predicted"/>
<sequence length="399" mass="46634">MNSALDKEKERWKKVLQRIIFVVVYLATHNLTFRGSNEKLYQTNNGYFLGLIGMLAEFDLKIQEHVHRIITHDTIHSHYLGHNIQNDVKEAKYFSTILDCTPDVSHQEQMSLILRYFDVSSSCVCIKESFLGFLIVNDTTGQGLFDVLLNELKSLDLNVNDLKTFFGIIQRIYTTFTNSNKRWEILKINVTKFTLKQFSSTRWESRVDSVKVIRFQIAEVCDALLQVGETDNDGKIRSDAKSLAMNELGDFEFLVALVIWYEILYRINFVSKQLESRFHNVVKIATEITTKVNVDPIFPKKRAIDILKFLKCISYFPNVFIVYRILLTIPVTVAFVERSFSKLKLLKSYMRSKMLQDRFNGLAIIDKEDDLFEKLDYDCLIEKFASRKRTRKNRFSNNL</sequence>
<dbReference type="Proteomes" id="UP001443914">
    <property type="component" value="Unassembled WGS sequence"/>
</dbReference>
<feature type="domain" description="HAT C-terminal dimerisation" evidence="2">
    <location>
        <begin position="296"/>
        <end position="365"/>
    </location>
</feature>
<feature type="transmembrane region" description="Helical" evidence="1">
    <location>
        <begin position="315"/>
        <end position="336"/>
    </location>
</feature>
<dbReference type="PANTHER" id="PTHR45749:SF35">
    <property type="entry name" value="AC-LIKE TRANSPOSASE-RELATED"/>
    <property type="match status" value="1"/>
</dbReference>
<dbReference type="GO" id="GO:0046983">
    <property type="term" value="F:protein dimerization activity"/>
    <property type="evidence" value="ECO:0007669"/>
    <property type="project" value="InterPro"/>
</dbReference>